<sequence length="867" mass="97377">MNGYVWTFILWITTAVYQANGATEILLEQPRKGVLWSWHPTKKGISGAGWNFASSQTYSVCDVTITTEPTNWLRTDFIDVKDAKMLNIKLKYNLRRCPPPPTASSFCKHKWSIYVLHVEKELVGVDLNPVTANTVTYQKVTTIEPTVLPAPGKIEPYDYDVKIITKKGGVYLAFLDQGACVSLLSVIVNYNYCSEIGGVLVSFSRTPAPVNDSYLVEQTGHCSDVNSINKVKLSGVCLCSGEWNITDGIKCLCKPGYELVNGSEGNVLQCSECLKGFYQSVANNRKCDECPANSKSNTGRTGCLCNDEFYKKSELHVAPCKALPAAPLYANATVVKATYVVIKWERSPDDSDGIWYVVDCISCKSSKYKDCNDPCGPSVQYLPSQDNITNVAVTINGLPSDSFLKFRVYAVSELNEEVKDRDKWNYVTVSVKTKEEISPAPKDPGDSSPFSNEVMMVLYIAVPIVVLIIMALIVFVMCMRRRDRIRKGYGRPGDSEQIELPSHGQRLYVDPGNYEDPEEALKEFAKELDKKWITLEKVIGGGEFGDVYQGTLTRPEEEPILVAVKTLKVVTLLKCPQTLIFSYLPTALPLMIVIEFMANGSLDNFLKKMDGKLTIQQLLGMARGVASGMKFLSEMNFVHRDLAARNVLVSETMVCKVADFGLSRELEDSAYETKGGKIPVRWTALEAIEYRKFTPASDVWSYGVLLWEIMSFAERPYWEWTNFEVMDRVKGGYRLPPPLGCPKTIHQIMLNCWNADRSKRPKFVDIVKRMDVLIRSPDRLNEDPTPEPKSPKLEYTDFTTIKDWLESIKMGQYNEMFSKAGFTHLQQVATEDELDLSGMGIKLIGHKNKIHKSLKEVKKTLSKDTAF</sequence>
<evidence type="ECO:0000256" key="5">
    <source>
        <dbReference type="ARBA" id="ARBA00022741"/>
    </source>
</evidence>
<gene>
    <name evidence="17" type="ORF">PEVE_00033131</name>
</gene>
<feature type="signal peptide" evidence="13">
    <location>
        <begin position="1"/>
        <end position="21"/>
    </location>
</feature>
<dbReference type="EC" id="2.7.10.1" evidence="2"/>
<keyword evidence="8 12" id="KW-1133">Transmembrane helix</keyword>
<dbReference type="InterPro" id="IPR013761">
    <property type="entry name" value="SAM/pointed_sf"/>
</dbReference>
<name>A0ABN8MF32_9CNID</name>
<keyword evidence="4 12" id="KW-0812">Transmembrane</keyword>
<dbReference type="CDD" id="cd00063">
    <property type="entry name" value="FN3"/>
    <property type="match status" value="1"/>
</dbReference>
<comment type="caution">
    <text evidence="17">The sequence shown here is derived from an EMBL/GenBank/DDBJ whole genome shotgun (WGS) entry which is preliminary data.</text>
</comment>
<dbReference type="InterPro" id="IPR011641">
    <property type="entry name" value="Tyr-kin_ephrin_A/B_rcpt-like"/>
</dbReference>
<dbReference type="PROSITE" id="PS51550">
    <property type="entry name" value="EPH_LBD"/>
    <property type="match status" value="1"/>
</dbReference>
<dbReference type="InterPro" id="IPR027936">
    <property type="entry name" value="Eph_TM"/>
</dbReference>
<dbReference type="InterPro" id="IPR036116">
    <property type="entry name" value="FN3_sf"/>
</dbReference>
<dbReference type="PROSITE" id="PS50105">
    <property type="entry name" value="SAM_DOMAIN"/>
    <property type="match status" value="1"/>
</dbReference>
<dbReference type="Pfam" id="PF07714">
    <property type="entry name" value="PK_Tyr_Ser-Thr"/>
    <property type="match status" value="1"/>
</dbReference>
<evidence type="ECO:0000256" key="4">
    <source>
        <dbReference type="ARBA" id="ARBA00022692"/>
    </source>
</evidence>
<comment type="subcellular location">
    <subcellularLocation>
        <location evidence="1">Membrane</location>
        <topology evidence="1">Single-pass type I membrane protein</topology>
    </subcellularLocation>
</comment>
<dbReference type="Proteomes" id="UP001159427">
    <property type="component" value="Unassembled WGS sequence"/>
</dbReference>
<dbReference type="SUPFAM" id="SSF49785">
    <property type="entry name" value="Galactose-binding domain-like"/>
    <property type="match status" value="1"/>
</dbReference>
<feature type="domain" description="Eph LBD" evidence="16">
    <location>
        <begin position="1"/>
        <end position="198"/>
    </location>
</feature>
<dbReference type="InterPro" id="IPR020635">
    <property type="entry name" value="Tyr_kinase_cat_dom"/>
</dbReference>
<dbReference type="Pfam" id="PF00536">
    <property type="entry name" value="SAM_1"/>
    <property type="match status" value="1"/>
</dbReference>
<dbReference type="SUPFAM" id="SSF47769">
    <property type="entry name" value="SAM/Pointed domain"/>
    <property type="match status" value="1"/>
</dbReference>
<dbReference type="SMART" id="SM00454">
    <property type="entry name" value="SAM"/>
    <property type="match status" value="1"/>
</dbReference>
<feature type="chain" id="PRO_5045351317" description="receptor protein-tyrosine kinase" evidence="13">
    <location>
        <begin position="22"/>
        <end position="867"/>
    </location>
</feature>
<keyword evidence="6" id="KW-0418">Kinase</keyword>
<dbReference type="SMART" id="SM00219">
    <property type="entry name" value="TyrKc"/>
    <property type="match status" value="1"/>
</dbReference>
<dbReference type="Pfam" id="PF14575">
    <property type="entry name" value="EphA2_TM"/>
    <property type="match status" value="1"/>
</dbReference>
<dbReference type="PRINTS" id="PR00109">
    <property type="entry name" value="TYRKINASE"/>
</dbReference>
<evidence type="ECO:0000256" key="13">
    <source>
        <dbReference type="SAM" id="SignalP"/>
    </source>
</evidence>
<reference evidence="17 18" key="1">
    <citation type="submission" date="2022-05" db="EMBL/GenBank/DDBJ databases">
        <authorList>
            <consortium name="Genoscope - CEA"/>
            <person name="William W."/>
        </authorList>
    </citation>
    <scope>NUCLEOTIDE SEQUENCE [LARGE SCALE GENOMIC DNA]</scope>
</reference>
<dbReference type="SMART" id="SM01411">
    <property type="entry name" value="Ephrin_rec_like"/>
    <property type="match status" value="1"/>
</dbReference>
<dbReference type="InterPro" id="IPR011009">
    <property type="entry name" value="Kinase-like_dom_sf"/>
</dbReference>
<dbReference type="SUPFAM" id="SSF49265">
    <property type="entry name" value="Fibronectin type III"/>
    <property type="match status" value="1"/>
</dbReference>
<dbReference type="Gene3D" id="2.10.50.10">
    <property type="entry name" value="Tumor Necrosis Factor Receptor, subunit A, domain 2"/>
    <property type="match status" value="1"/>
</dbReference>
<dbReference type="InterPro" id="IPR001245">
    <property type="entry name" value="Ser-Thr/Tyr_kinase_cat_dom"/>
</dbReference>
<dbReference type="PROSITE" id="PS50011">
    <property type="entry name" value="PROTEIN_KINASE_DOM"/>
    <property type="match status" value="1"/>
</dbReference>
<dbReference type="InterPro" id="IPR008979">
    <property type="entry name" value="Galactose-bd-like_sf"/>
</dbReference>
<dbReference type="Gene3D" id="3.30.200.20">
    <property type="entry name" value="Phosphorylase Kinase, domain 1"/>
    <property type="match status" value="1"/>
</dbReference>
<keyword evidence="13" id="KW-0732">Signal</keyword>
<keyword evidence="5 11" id="KW-0547">Nucleotide-binding</keyword>
<evidence type="ECO:0000256" key="9">
    <source>
        <dbReference type="ARBA" id="ARBA00023136"/>
    </source>
</evidence>
<evidence type="ECO:0000259" key="16">
    <source>
        <dbReference type="PROSITE" id="PS51550"/>
    </source>
</evidence>
<dbReference type="Gene3D" id="2.60.120.260">
    <property type="entry name" value="Galactose-binding domain-like"/>
    <property type="match status" value="1"/>
</dbReference>
<dbReference type="InterPro" id="IPR000719">
    <property type="entry name" value="Prot_kinase_dom"/>
</dbReference>
<dbReference type="InterPro" id="IPR050449">
    <property type="entry name" value="Ephrin_rcpt_TKs"/>
</dbReference>
<feature type="transmembrane region" description="Helical" evidence="12">
    <location>
        <begin position="456"/>
        <end position="478"/>
    </location>
</feature>
<keyword evidence="18" id="KW-1185">Reference proteome</keyword>
<organism evidence="17 18">
    <name type="scientific">Porites evermanni</name>
    <dbReference type="NCBI Taxonomy" id="104178"/>
    <lineage>
        <taxon>Eukaryota</taxon>
        <taxon>Metazoa</taxon>
        <taxon>Cnidaria</taxon>
        <taxon>Anthozoa</taxon>
        <taxon>Hexacorallia</taxon>
        <taxon>Scleractinia</taxon>
        <taxon>Fungiina</taxon>
        <taxon>Poritidae</taxon>
        <taxon>Porites</taxon>
    </lineage>
</organism>
<evidence type="ECO:0000256" key="1">
    <source>
        <dbReference type="ARBA" id="ARBA00004479"/>
    </source>
</evidence>
<evidence type="ECO:0000256" key="10">
    <source>
        <dbReference type="ARBA" id="ARBA00023170"/>
    </source>
</evidence>
<dbReference type="SMART" id="SM00615">
    <property type="entry name" value="EPH_lbd"/>
    <property type="match status" value="1"/>
</dbReference>
<dbReference type="Pfam" id="PF01404">
    <property type="entry name" value="Ephrin_lbd"/>
    <property type="match status" value="1"/>
</dbReference>
<keyword evidence="9 12" id="KW-0472">Membrane</keyword>
<evidence type="ECO:0000259" key="15">
    <source>
        <dbReference type="PROSITE" id="PS50105"/>
    </source>
</evidence>
<evidence type="ECO:0000256" key="11">
    <source>
        <dbReference type="PROSITE-ProRule" id="PRU10141"/>
    </source>
</evidence>
<dbReference type="InterPro" id="IPR001090">
    <property type="entry name" value="Ephrin_rcpt_lig-bd_dom"/>
</dbReference>
<evidence type="ECO:0000256" key="2">
    <source>
        <dbReference type="ARBA" id="ARBA00011902"/>
    </source>
</evidence>
<keyword evidence="7 11" id="KW-0067">ATP-binding</keyword>
<evidence type="ECO:0000313" key="17">
    <source>
        <dbReference type="EMBL" id="CAH3028081.1"/>
    </source>
</evidence>
<keyword evidence="3" id="KW-0808">Transferase</keyword>
<dbReference type="InterPro" id="IPR017441">
    <property type="entry name" value="Protein_kinase_ATP_BS"/>
</dbReference>
<dbReference type="Gene3D" id="1.10.510.10">
    <property type="entry name" value="Transferase(Phosphotransferase) domain 1"/>
    <property type="match status" value="1"/>
</dbReference>
<dbReference type="PROSITE" id="PS00109">
    <property type="entry name" value="PROTEIN_KINASE_TYR"/>
    <property type="match status" value="1"/>
</dbReference>
<dbReference type="InterPro" id="IPR013783">
    <property type="entry name" value="Ig-like_fold"/>
</dbReference>
<evidence type="ECO:0000256" key="7">
    <source>
        <dbReference type="ARBA" id="ARBA00022840"/>
    </source>
</evidence>
<feature type="domain" description="SAM" evidence="15">
    <location>
        <begin position="796"/>
        <end position="860"/>
    </location>
</feature>
<dbReference type="SUPFAM" id="SSF56112">
    <property type="entry name" value="Protein kinase-like (PK-like)"/>
    <property type="match status" value="1"/>
</dbReference>
<evidence type="ECO:0000256" key="6">
    <source>
        <dbReference type="ARBA" id="ARBA00022777"/>
    </source>
</evidence>
<dbReference type="PANTHER" id="PTHR46877:SF14">
    <property type="entry name" value="RECEPTOR PROTEIN-TYROSINE KINASE"/>
    <property type="match status" value="1"/>
</dbReference>
<dbReference type="Pfam" id="PF07699">
    <property type="entry name" value="Ephrin_rec_like"/>
    <property type="match status" value="1"/>
</dbReference>
<dbReference type="PROSITE" id="PS00107">
    <property type="entry name" value="PROTEIN_KINASE_ATP"/>
    <property type="match status" value="1"/>
</dbReference>
<dbReference type="InterPro" id="IPR003961">
    <property type="entry name" value="FN3_dom"/>
</dbReference>
<protein>
    <recommendedName>
        <fullName evidence="2">receptor protein-tyrosine kinase</fullName>
        <ecNumber evidence="2">2.7.10.1</ecNumber>
    </recommendedName>
</protein>
<feature type="domain" description="Protein kinase" evidence="14">
    <location>
        <begin position="533"/>
        <end position="773"/>
    </location>
</feature>
<evidence type="ECO:0000256" key="8">
    <source>
        <dbReference type="ARBA" id="ARBA00022989"/>
    </source>
</evidence>
<evidence type="ECO:0000256" key="3">
    <source>
        <dbReference type="ARBA" id="ARBA00022679"/>
    </source>
</evidence>
<dbReference type="EMBL" id="CALNXI010000490">
    <property type="protein sequence ID" value="CAH3028081.1"/>
    <property type="molecule type" value="Genomic_DNA"/>
</dbReference>
<dbReference type="PANTHER" id="PTHR46877">
    <property type="entry name" value="EPH RECEPTOR A5"/>
    <property type="match status" value="1"/>
</dbReference>
<dbReference type="Gene3D" id="1.10.150.50">
    <property type="entry name" value="Transcription Factor, Ets-1"/>
    <property type="match status" value="1"/>
</dbReference>
<evidence type="ECO:0000256" key="12">
    <source>
        <dbReference type="SAM" id="Phobius"/>
    </source>
</evidence>
<dbReference type="InterPro" id="IPR001660">
    <property type="entry name" value="SAM"/>
</dbReference>
<dbReference type="Gene3D" id="2.60.40.10">
    <property type="entry name" value="Immunoglobulins"/>
    <property type="match status" value="1"/>
</dbReference>
<evidence type="ECO:0000259" key="14">
    <source>
        <dbReference type="PROSITE" id="PS50011"/>
    </source>
</evidence>
<proteinExistence type="predicted"/>
<feature type="binding site" evidence="11">
    <location>
        <position position="565"/>
    </location>
    <ligand>
        <name>ATP</name>
        <dbReference type="ChEBI" id="CHEBI:30616"/>
    </ligand>
</feature>
<dbReference type="InterPro" id="IPR008266">
    <property type="entry name" value="Tyr_kinase_AS"/>
</dbReference>
<keyword evidence="10" id="KW-0675">Receptor</keyword>
<accession>A0ABN8MF32</accession>
<evidence type="ECO:0000313" key="18">
    <source>
        <dbReference type="Proteomes" id="UP001159427"/>
    </source>
</evidence>